<feature type="domain" description="NAD(P)-binding" evidence="2">
    <location>
        <begin position="13"/>
        <end position="108"/>
    </location>
</feature>
<proteinExistence type="inferred from homology"/>
<evidence type="ECO:0000259" key="2">
    <source>
        <dbReference type="Pfam" id="PF13460"/>
    </source>
</evidence>
<gene>
    <name evidence="3" type="ORF">GQ607_016449</name>
</gene>
<comment type="caution">
    <text evidence="3">The sequence shown here is derived from an EMBL/GenBank/DDBJ whole genome shotgun (WGS) entry which is preliminary data.</text>
</comment>
<dbReference type="InterPro" id="IPR036291">
    <property type="entry name" value="NAD(P)-bd_dom_sf"/>
</dbReference>
<reference evidence="3 4" key="1">
    <citation type="submission" date="2019-12" db="EMBL/GenBank/DDBJ databases">
        <title>A genome sequence resource for the geographically widespread anthracnose pathogen Colletotrichum asianum.</title>
        <authorList>
            <person name="Meng Y."/>
        </authorList>
    </citation>
    <scope>NUCLEOTIDE SEQUENCE [LARGE SCALE GENOMIC DNA]</scope>
    <source>
        <strain evidence="3 4">ICMP 18580</strain>
    </source>
</reference>
<sequence>MAPAEIQKLAFFGSTGSTGSAVLKSLLSNTNKSTKIHVFVRSARQLKLLFPGIESYSHVEITEGQLSDHALMVHCLSGATHIMCTIGSNDNQPGMRMHRDAVEAILAALSELHEKGAAGGTWRRPHMTFPSSESISEKLSPHRPAWVHWLIMNSLNHIYFDLATAEKKLTSSSLVTVTLFHAPFLFEGAHSGYTISIDEPAESTSYGDLGAAMAKVAFLPAEADIQAVTVASHKPMALGPRSVEQVRRLTNGILGRFVPGYWSLPGWSCVHKYGDEGAVDRKNDVDIYKARYVCEVQTWFSALRPISSSFSC</sequence>
<evidence type="ECO:0000256" key="1">
    <source>
        <dbReference type="ARBA" id="ARBA00038376"/>
    </source>
</evidence>
<dbReference type="EMBL" id="WOWK01000163">
    <property type="protein sequence ID" value="KAF0316349.1"/>
    <property type="molecule type" value="Genomic_DNA"/>
</dbReference>
<dbReference type="Proteomes" id="UP000434172">
    <property type="component" value="Unassembled WGS sequence"/>
</dbReference>
<evidence type="ECO:0000313" key="4">
    <source>
        <dbReference type="Proteomes" id="UP000434172"/>
    </source>
</evidence>
<evidence type="ECO:0000313" key="3">
    <source>
        <dbReference type="EMBL" id="KAF0316349.1"/>
    </source>
</evidence>
<organism evidence="3 4">
    <name type="scientific">Colletotrichum asianum</name>
    <dbReference type="NCBI Taxonomy" id="702518"/>
    <lineage>
        <taxon>Eukaryota</taxon>
        <taxon>Fungi</taxon>
        <taxon>Dikarya</taxon>
        <taxon>Ascomycota</taxon>
        <taxon>Pezizomycotina</taxon>
        <taxon>Sordariomycetes</taxon>
        <taxon>Hypocreomycetidae</taxon>
        <taxon>Glomerellales</taxon>
        <taxon>Glomerellaceae</taxon>
        <taxon>Colletotrichum</taxon>
        <taxon>Colletotrichum gloeosporioides species complex</taxon>
    </lineage>
</organism>
<comment type="similarity">
    <text evidence="1">Belongs to the avfA family.</text>
</comment>
<protein>
    <recommendedName>
        <fullName evidence="2">NAD(P)-binding domain-containing protein</fullName>
    </recommendedName>
</protein>
<dbReference type="Gene3D" id="3.40.50.720">
    <property type="entry name" value="NAD(P)-binding Rossmann-like Domain"/>
    <property type="match status" value="1"/>
</dbReference>
<dbReference type="Pfam" id="PF13460">
    <property type="entry name" value="NAD_binding_10"/>
    <property type="match status" value="1"/>
</dbReference>
<dbReference type="AlphaFoldDB" id="A0A8H3VY50"/>
<dbReference type="PANTHER" id="PTHR15020">
    <property type="entry name" value="FLAVIN REDUCTASE-RELATED"/>
    <property type="match status" value="1"/>
</dbReference>
<dbReference type="SUPFAM" id="SSF51735">
    <property type="entry name" value="NAD(P)-binding Rossmann-fold domains"/>
    <property type="match status" value="1"/>
</dbReference>
<accession>A0A8H3VY50</accession>
<dbReference type="InterPro" id="IPR016040">
    <property type="entry name" value="NAD(P)-bd_dom"/>
</dbReference>
<name>A0A8H3VY50_9PEZI</name>
<keyword evidence="4" id="KW-1185">Reference proteome</keyword>
<dbReference type="PANTHER" id="PTHR15020:SF50">
    <property type="entry name" value="UPF0659 PROTEIN YMR090W"/>
    <property type="match status" value="1"/>
</dbReference>
<dbReference type="OrthoDB" id="10254221at2759"/>